<feature type="transmembrane region" description="Helical" evidence="6">
    <location>
        <begin position="391"/>
        <end position="409"/>
    </location>
</feature>
<feature type="transmembrane region" description="Helical" evidence="6">
    <location>
        <begin position="429"/>
        <end position="454"/>
    </location>
</feature>
<protein>
    <submittedName>
        <fullName evidence="8">Citrate exporter 1</fullName>
    </submittedName>
</protein>
<keyword evidence="9" id="KW-1185">Reference proteome</keyword>
<dbReference type="Gene3D" id="1.20.1250.20">
    <property type="entry name" value="MFS general substrate transporter like domains"/>
    <property type="match status" value="1"/>
</dbReference>
<feature type="compositionally biased region" description="Low complexity" evidence="5">
    <location>
        <begin position="29"/>
        <end position="46"/>
    </location>
</feature>
<feature type="domain" description="Major facilitator superfamily (MFS) profile" evidence="7">
    <location>
        <begin position="50"/>
        <end position="512"/>
    </location>
</feature>
<evidence type="ECO:0000313" key="9">
    <source>
        <dbReference type="Proteomes" id="UP001338125"/>
    </source>
</evidence>
<comment type="caution">
    <text evidence="8">The sequence shown here is derived from an EMBL/GenBank/DDBJ whole genome shotgun (WGS) entry which is preliminary data.</text>
</comment>
<dbReference type="Pfam" id="PF07690">
    <property type="entry name" value="MFS_1"/>
    <property type="match status" value="1"/>
</dbReference>
<dbReference type="InterPro" id="IPR036259">
    <property type="entry name" value="MFS_trans_sf"/>
</dbReference>
<feature type="compositionally biased region" description="Polar residues" evidence="5">
    <location>
        <begin position="1"/>
        <end position="23"/>
    </location>
</feature>
<evidence type="ECO:0000256" key="2">
    <source>
        <dbReference type="ARBA" id="ARBA00022692"/>
    </source>
</evidence>
<dbReference type="PANTHER" id="PTHR23502:SF26">
    <property type="entry name" value="MAJOR FACILITATOR SUPERFAMILY (MFS) PROFILE DOMAIN-CONTAINING PROTEIN"/>
    <property type="match status" value="1"/>
</dbReference>
<feature type="transmembrane region" description="Helical" evidence="6">
    <location>
        <begin position="490"/>
        <end position="509"/>
    </location>
</feature>
<dbReference type="Proteomes" id="UP001338125">
    <property type="component" value="Unassembled WGS sequence"/>
</dbReference>
<feature type="transmembrane region" description="Helical" evidence="6">
    <location>
        <begin position="129"/>
        <end position="150"/>
    </location>
</feature>
<dbReference type="PROSITE" id="PS50850">
    <property type="entry name" value="MFS"/>
    <property type="match status" value="1"/>
</dbReference>
<organism evidence="8 9">
    <name type="scientific">Cladobotryum mycophilum</name>
    <dbReference type="NCBI Taxonomy" id="491253"/>
    <lineage>
        <taxon>Eukaryota</taxon>
        <taxon>Fungi</taxon>
        <taxon>Dikarya</taxon>
        <taxon>Ascomycota</taxon>
        <taxon>Pezizomycotina</taxon>
        <taxon>Sordariomycetes</taxon>
        <taxon>Hypocreomycetidae</taxon>
        <taxon>Hypocreales</taxon>
        <taxon>Hypocreaceae</taxon>
        <taxon>Cladobotryum</taxon>
    </lineage>
</organism>
<keyword evidence="3 6" id="KW-1133">Transmembrane helix</keyword>
<evidence type="ECO:0000256" key="4">
    <source>
        <dbReference type="ARBA" id="ARBA00023136"/>
    </source>
</evidence>
<reference evidence="8 9" key="1">
    <citation type="submission" date="2024-01" db="EMBL/GenBank/DDBJ databases">
        <title>Complete genome of Cladobotryum mycophilum ATHUM6906.</title>
        <authorList>
            <person name="Christinaki A.C."/>
            <person name="Myridakis A.I."/>
            <person name="Kouvelis V.N."/>
        </authorList>
    </citation>
    <scope>NUCLEOTIDE SEQUENCE [LARGE SCALE GENOMIC DNA]</scope>
    <source>
        <strain evidence="8 9">ATHUM6906</strain>
    </source>
</reference>
<keyword evidence="2 6" id="KW-0812">Transmembrane</keyword>
<accession>A0ABR0SJ90</accession>
<evidence type="ECO:0000259" key="7">
    <source>
        <dbReference type="PROSITE" id="PS50850"/>
    </source>
</evidence>
<feature type="region of interest" description="Disordered" evidence="5">
    <location>
        <begin position="1"/>
        <end position="51"/>
    </location>
</feature>
<evidence type="ECO:0000256" key="5">
    <source>
        <dbReference type="SAM" id="MobiDB-lite"/>
    </source>
</evidence>
<feature type="transmembrane region" description="Helical" evidence="6">
    <location>
        <begin position="289"/>
        <end position="311"/>
    </location>
</feature>
<feature type="transmembrane region" description="Helical" evidence="6">
    <location>
        <begin position="331"/>
        <end position="351"/>
    </location>
</feature>
<proteinExistence type="predicted"/>
<name>A0ABR0SJ90_9HYPO</name>
<evidence type="ECO:0000256" key="3">
    <source>
        <dbReference type="ARBA" id="ARBA00022989"/>
    </source>
</evidence>
<dbReference type="InterPro" id="IPR020846">
    <property type="entry name" value="MFS_dom"/>
</dbReference>
<dbReference type="SUPFAM" id="SSF103473">
    <property type="entry name" value="MFS general substrate transporter"/>
    <property type="match status" value="1"/>
</dbReference>
<dbReference type="EMBL" id="JAVFKD010000012">
    <property type="protein sequence ID" value="KAK5992104.1"/>
    <property type="molecule type" value="Genomic_DNA"/>
</dbReference>
<dbReference type="InterPro" id="IPR011701">
    <property type="entry name" value="MFS"/>
</dbReference>
<dbReference type="PANTHER" id="PTHR23502">
    <property type="entry name" value="MAJOR FACILITATOR SUPERFAMILY"/>
    <property type="match status" value="1"/>
</dbReference>
<feature type="transmembrane region" description="Helical" evidence="6">
    <location>
        <begin position="215"/>
        <end position="234"/>
    </location>
</feature>
<evidence type="ECO:0000256" key="1">
    <source>
        <dbReference type="ARBA" id="ARBA00004141"/>
    </source>
</evidence>
<feature type="transmembrane region" description="Helical" evidence="6">
    <location>
        <begin position="95"/>
        <end position="117"/>
    </location>
</feature>
<keyword evidence="4 6" id="KW-0472">Membrane</keyword>
<evidence type="ECO:0000313" key="8">
    <source>
        <dbReference type="EMBL" id="KAK5992104.1"/>
    </source>
</evidence>
<comment type="subcellular location">
    <subcellularLocation>
        <location evidence="1">Membrane</location>
        <topology evidence="1">Multi-pass membrane protein</topology>
    </subcellularLocation>
</comment>
<evidence type="ECO:0000256" key="6">
    <source>
        <dbReference type="SAM" id="Phobius"/>
    </source>
</evidence>
<gene>
    <name evidence="8" type="ORF">PT974_05502</name>
</gene>
<sequence length="531" mass="57757">MASSPQKSHVDTTISAFPSSFPRSDTLDSKSTTTTIIDDSSSPSSPVKGPIVTTTVTDLEAGLTKEKTNTQNEEPYHIFSRSQKWHLDLHTSETLIALTITIYMIVQGIAPSLFGAVSDTGGRRITFAITLLIYTGANLALSFTTSYPMLMALRGIQALGSSATISISAGVIADIAAPSERGGFMGANAGIRMMGQAVGPIIGGALNQVWGFRSIFWLLFVMSLLVLVLLLIFLPETQRSVAGNGGVPLAGFYKPWAYYIRQPEQWAHTTAVPSAKLKPFSLKKCIDPLMYVFQKDIFVLLSWGALVYTLWSMVTSSTTTALLHDFPELSQWQLGLCFLPNGLGCVLGSIVTGRVMDREFKLIEQQYKDKHGLKTVNVKDHADFPFERARLATMPYFSGIFLVALALYGPSFELSNMHPNASANLAAPLVLQFVIAFMATAIFNMNSTMLVDCFPSGSAGATATNNLCRCLLGAVGVSVIQPMIDALNIRNAFLILTAVGVIFTPLVWVESKYGAQWRMQREEAKAEKSEK</sequence>